<dbReference type="PANTHER" id="PTHR28008:SF1">
    <property type="entry name" value="DOMAIN PROTEIN, PUTATIVE (AFU_ORTHOLOGUE AFUA_3G10980)-RELATED"/>
    <property type="match status" value="1"/>
</dbReference>
<dbReference type="RefSeq" id="WP_415864340.1">
    <property type="nucleotide sequence ID" value="NZ_CP134536.1"/>
</dbReference>
<sequence length="125" mass="14233">MLKKKALVISIVYTLVLTYVSLVKLNNVPDIGVSFGDKIFHFLAYSLLTFLWFNTFLFNFNYKEKKAITYAAIISIVFGIVVEVLQEILTVYRTMDIYDVMANTSGVLVTVLVIVLIKNIDVKKI</sequence>
<dbReference type="PANTHER" id="PTHR28008">
    <property type="entry name" value="DOMAIN PROTEIN, PUTATIVE (AFU_ORTHOLOGUE AFUA_3G10980)-RELATED"/>
    <property type="match status" value="1"/>
</dbReference>
<organism evidence="3 4">
    <name type="scientific">Thalassobellus suaedae</name>
    <dbReference type="NCBI Taxonomy" id="3074124"/>
    <lineage>
        <taxon>Bacteria</taxon>
        <taxon>Pseudomonadati</taxon>
        <taxon>Bacteroidota</taxon>
        <taxon>Flavobacteriia</taxon>
        <taxon>Flavobacteriales</taxon>
        <taxon>Flavobacteriaceae</taxon>
        <taxon>Thalassobellus</taxon>
    </lineage>
</organism>
<keyword evidence="4" id="KW-1185">Reference proteome</keyword>
<feature type="domain" description="VanZ-like" evidence="2">
    <location>
        <begin position="33"/>
        <end position="117"/>
    </location>
</feature>
<protein>
    <submittedName>
        <fullName evidence="3">VanZ family protein</fullName>
    </submittedName>
</protein>
<evidence type="ECO:0000313" key="3">
    <source>
        <dbReference type="EMBL" id="WNH14332.1"/>
    </source>
</evidence>
<dbReference type="InterPro" id="IPR006976">
    <property type="entry name" value="VanZ-like"/>
</dbReference>
<keyword evidence="1" id="KW-1133">Transmembrane helix</keyword>
<dbReference type="Pfam" id="PF04892">
    <property type="entry name" value="VanZ"/>
    <property type="match status" value="1"/>
</dbReference>
<feature type="transmembrane region" description="Helical" evidence="1">
    <location>
        <begin position="97"/>
        <end position="117"/>
    </location>
</feature>
<evidence type="ECO:0000313" key="4">
    <source>
        <dbReference type="Proteomes" id="UP001303407"/>
    </source>
</evidence>
<feature type="transmembrane region" description="Helical" evidence="1">
    <location>
        <begin position="67"/>
        <end position="85"/>
    </location>
</feature>
<reference evidence="3 4" key="1">
    <citation type="submission" date="2023-09" db="EMBL/GenBank/DDBJ databases">
        <title>Thalassobella suaedae gen. nov., sp. nov., a marine bacterium of the family Flavobacteriaceae isolated from a halophyte Suaeda japonica.</title>
        <authorList>
            <person name="Lee S.Y."/>
            <person name="Hwang C.Y."/>
        </authorList>
    </citation>
    <scope>NUCLEOTIDE SEQUENCE [LARGE SCALE GENOMIC DNA]</scope>
    <source>
        <strain evidence="3 4">HL-DH10</strain>
    </source>
</reference>
<evidence type="ECO:0000256" key="1">
    <source>
        <dbReference type="SAM" id="Phobius"/>
    </source>
</evidence>
<evidence type="ECO:0000259" key="2">
    <source>
        <dbReference type="Pfam" id="PF04892"/>
    </source>
</evidence>
<name>A0ABY9Y8C8_9FLAO</name>
<proteinExistence type="predicted"/>
<gene>
    <name evidence="3" type="ORF">RHP49_08790</name>
</gene>
<keyword evidence="1" id="KW-0472">Membrane</keyword>
<dbReference type="Proteomes" id="UP001303407">
    <property type="component" value="Chromosome"/>
</dbReference>
<dbReference type="NCBIfam" id="NF037970">
    <property type="entry name" value="vanZ_1"/>
    <property type="match status" value="1"/>
</dbReference>
<keyword evidence="1" id="KW-0812">Transmembrane</keyword>
<accession>A0ABY9Y8C8</accession>
<feature type="transmembrane region" description="Helical" evidence="1">
    <location>
        <begin position="38"/>
        <end position="60"/>
    </location>
</feature>
<dbReference type="EMBL" id="CP134536">
    <property type="protein sequence ID" value="WNH14332.1"/>
    <property type="molecule type" value="Genomic_DNA"/>
</dbReference>